<keyword evidence="2" id="KW-1133">Transmembrane helix</keyword>
<keyword evidence="2" id="KW-0812">Transmembrane</keyword>
<evidence type="ECO:0000256" key="2">
    <source>
        <dbReference type="SAM" id="Phobius"/>
    </source>
</evidence>
<keyword evidence="2" id="KW-0472">Membrane</keyword>
<dbReference type="EMBL" id="UOEI01000515">
    <property type="protein sequence ID" value="VAW07245.1"/>
    <property type="molecule type" value="Genomic_DNA"/>
</dbReference>
<feature type="transmembrane region" description="Helical" evidence="2">
    <location>
        <begin position="16"/>
        <end position="34"/>
    </location>
</feature>
<protein>
    <submittedName>
        <fullName evidence="3">Uncharacterized protein</fullName>
    </submittedName>
</protein>
<dbReference type="AlphaFoldDB" id="A0A3B0SN65"/>
<sequence length="265" mass="27991">MTTESNGSGGWVKNPWVWVAVGAAVLAVILIIVFTGGDGEDEAAAPTTTLPTTTTEEPTTTTTEEPTTTTTEEPTTTTTTTEAPTTTTTTTAPPVVEVAPTAVKGLLDAYNDGGVDLFPPGSVEADWYQWDGFYVVLYRGWDAASDQPICFGNSIFVDGGWQFVTNSPDNAAMDDACNGANEAAPEQGVRACGSLLYYLTAIPVDQDGDQLWGSIEFNDGVTDWMGQTSQADLNLAETPEFQPDAPGYLLPASDYDDLTAVTCEA</sequence>
<evidence type="ECO:0000256" key="1">
    <source>
        <dbReference type="SAM" id="MobiDB-lite"/>
    </source>
</evidence>
<reference evidence="3" key="1">
    <citation type="submission" date="2018-06" db="EMBL/GenBank/DDBJ databases">
        <authorList>
            <person name="Zhirakovskaya E."/>
        </authorList>
    </citation>
    <scope>NUCLEOTIDE SEQUENCE</scope>
</reference>
<accession>A0A3B0SN65</accession>
<proteinExistence type="predicted"/>
<feature type="compositionally biased region" description="Low complexity" evidence="1">
    <location>
        <begin position="44"/>
        <end position="91"/>
    </location>
</feature>
<gene>
    <name evidence="3" type="ORF">MNBD_ACTINO01-2522</name>
</gene>
<name>A0A3B0SN65_9ZZZZ</name>
<evidence type="ECO:0000313" key="3">
    <source>
        <dbReference type="EMBL" id="VAW07245.1"/>
    </source>
</evidence>
<feature type="region of interest" description="Disordered" evidence="1">
    <location>
        <begin position="40"/>
        <end position="91"/>
    </location>
</feature>
<organism evidence="3">
    <name type="scientific">hydrothermal vent metagenome</name>
    <dbReference type="NCBI Taxonomy" id="652676"/>
    <lineage>
        <taxon>unclassified sequences</taxon>
        <taxon>metagenomes</taxon>
        <taxon>ecological metagenomes</taxon>
    </lineage>
</organism>